<gene>
    <name evidence="1" type="primary">orf114-a</name>
</gene>
<evidence type="ECO:0000313" key="1">
    <source>
        <dbReference type="EMBL" id="AAR91142.1"/>
    </source>
</evidence>
<keyword evidence="1" id="KW-0496">Mitochondrion</keyword>
<dbReference type="HOGENOM" id="CLU_2124696_0_0_1"/>
<name>Q6R9K6_MAIZE</name>
<sequence>MSEPTEEVEKWEPGKFLNIDCGAGRRRERQMSVREPFSPLLMNFFPLDLALEKAMEHANGQQLFFYARYAGDLVFKVLDLGPRCHRMNARYTCFQKEANLNTESRRKKLFYFER</sequence>
<keyword evidence="2" id="KW-1185">Reference proteome</keyword>
<dbReference type="InParanoid" id="Q6R9K6"/>
<reference evidence="1 2" key="1">
    <citation type="journal article" date="2004" name="Plant Physiol.">
        <title>Sequence and comparative analysis of the maize NB mitochondrial genome.</title>
        <authorList>
            <person name="Clifton S.W."/>
            <person name="Minx P."/>
            <person name="Fauron C.M.-R."/>
            <person name="Gibson M."/>
            <person name="Allen J.O."/>
            <person name="Sun H."/>
            <person name="Thompson M."/>
            <person name="Barbazuk W.B."/>
            <person name="Kanuganti S."/>
            <person name="Tayloe C."/>
            <person name="Meyer L."/>
            <person name="Wilson R.K."/>
            <person name="Newton K.J."/>
        </authorList>
    </citation>
    <scope>NUCLEOTIDE SEQUENCE</scope>
    <source>
        <strain evidence="2">cv. B37N</strain>
    </source>
</reference>
<accession>Q6R9K6</accession>
<dbReference type="AlphaFoldDB" id="Q6R9K6"/>
<geneLocation type="mitochondrion" evidence="1"/>
<organism evidence="1 2">
    <name type="scientific">Zea mays</name>
    <name type="common">Maize</name>
    <dbReference type="NCBI Taxonomy" id="4577"/>
    <lineage>
        <taxon>Eukaryota</taxon>
        <taxon>Viridiplantae</taxon>
        <taxon>Streptophyta</taxon>
        <taxon>Embryophyta</taxon>
        <taxon>Tracheophyta</taxon>
        <taxon>Spermatophyta</taxon>
        <taxon>Magnoliopsida</taxon>
        <taxon>Liliopsida</taxon>
        <taxon>Poales</taxon>
        <taxon>Poaceae</taxon>
        <taxon>PACMAD clade</taxon>
        <taxon>Panicoideae</taxon>
        <taxon>Andropogonodae</taxon>
        <taxon>Andropogoneae</taxon>
        <taxon>Tripsacinae</taxon>
        <taxon>Zea</taxon>
    </lineage>
</organism>
<dbReference type="Proteomes" id="UP000007305">
    <property type="component" value="Mitochondrion"/>
</dbReference>
<dbReference type="EMBL" id="AY506529">
    <property type="protein sequence ID" value="AAR91142.1"/>
    <property type="molecule type" value="Genomic_DNA"/>
</dbReference>
<dbReference type="RefSeq" id="YP_588302.1">
    <property type="nucleotide sequence ID" value="NC_007982.1"/>
</dbReference>
<evidence type="ECO:0000313" key="2">
    <source>
        <dbReference type="Proteomes" id="UP000007305"/>
    </source>
</evidence>
<protein>
    <submittedName>
        <fullName evidence="1">Uncharacterized protein</fullName>
    </submittedName>
</protein>
<dbReference type="PaxDb" id="4577-GRMZM2G065596_P01"/>
<dbReference type="GeneID" id="4055936"/>
<proteinExistence type="predicted"/>